<sequence length="139" mass="15344">MVSDNTKIGTGLMFLGFTFLFLGVLFLFDSTLLALGDVLFLVGLTLTIGTSRTMRFFSRKDRLRGIIAFFGGVFLVMARRPIFGMVLQGYGLVYLFGQFFPIAAQSLRDVPVVGAAFRHPAVERFFSGFGRGGDRRAPV</sequence>
<evidence type="ECO:0000256" key="6">
    <source>
        <dbReference type="ARBA" id="ARBA00025799"/>
    </source>
</evidence>
<dbReference type="PANTHER" id="PTHR21493:SF9">
    <property type="entry name" value="GOLGI TRANSPORT PROTEIN 1-RELATED"/>
    <property type="match status" value="1"/>
</dbReference>
<dbReference type="InterPro" id="IPR045176">
    <property type="entry name" value="Got1"/>
</dbReference>
<comment type="subcellular location">
    <subcellularLocation>
        <location evidence="1">Golgi apparatus membrane</location>
        <topology evidence="1">Multi-pass membrane protein</topology>
    </subcellularLocation>
</comment>
<feature type="transmembrane region" description="Helical" evidence="7">
    <location>
        <begin position="63"/>
        <end position="79"/>
    </location>
</feature>
<organism evidence="8 9">
    <name type="scientific">Stephanodiscus triporus</name>
    <dbReference type="NCBI Taxonomy" id="2934178"/>
    <lineage>
        <taxon>Eukaryota</taxon>
        <taxon>Sar</taxon>
        <taxon>Stramenopiles</taxon>
        <taxon>Ochrophyta</taxon>
        <taxon>Bacillariophyta</taxon>
        <taxon>Coscinodiscophyceae</taxon>
        <taxon>Thalassiosirophycidae</taxon>
        <taxon>Stephanodiscales</taxon>
        <taxon>Stephanodiscaceae</taxon>
        <taxon>Stephanodiscus</taxon>
    </lineage>
</organism>
<keyword evidence="3 7" id="KW-1133">Transmembrane helix</keyword>
<evidence type="ECO:0000313" key="8">
    <source>
        <dbReference type="EMBL" id="KAL3768873.1"/>
    </source>
</evidence>
<gene>
    <name evidence="8" type="ORF">ACHAW5_003345</name>
</gene>
<protein>
    <recommendedName>
        <fullName evidence="10">Vesicle transport protein</fullName>
    </recommendedName>
</protein>
<evidence type="ECO:0000256" key="1">
    <source>
        <dbReference type="ARBA" id="ARBA00004653"/>
    </source>
</evidence>
<dbReference type="PANTHER" id="PTHR21493">
    <property type="entry name" value="CGI-141-RELATED/LIPASE CONTAINING PROTEIN"/>
    <property type="match status" value="1"/>
</dbReference>
<dbReference type="EMBL" id="JALLAZ020001670">
    <property type="protein sequence ID" value="KAL3768873.1"/>
    <property type="molecule type" value="Genomic_DNA"/>
</dbReference>
<keyword evidence="9" id="KW-1185">Reference proteome</keyword>
<keyword evidence="5 7" id="KW-0472">Membrane</keyword>
<reference evidence="8 9" key="1">
    <citation type="submission" date="2024-10" db="EMBL/GenBank/DDBJ databases">
        <title>Updated reference genomes for cyclostephanoid diatoms.</title>
        <authorList>
            <person name="Roberts W.R."/>
            <person name="Alverson A.J."/>
        </authorList>
    </citation>
    <scope>NUCLEOTIDE SEQUENCE [LARGE SCALE GENOMIC DNA]</scope>
    <source>
        <strain evidence="8 9">AJA276-08</strain>
    </source>
</reference>
<evidence type="ECO:0000256" key="3">
    <source>
        <dbReference type="ARBA" id="ARBA00022989"/>
    </source>
</evidence>
<accession>A0ABD3MY82</accession>
<evidence type="ECO:0000313" key="9">
    <source>
        <dbReference type="Proteomes" id="UP001530315"/>
    </source>
</evidence>
<feature type="transmembrane region" description="Helical" evidence="7">
    <location>
        <begin position="12"/>
        <end position="28"/>
    </location>
</feature>
<dbReference type="InterPro" id="IPR007305">
    <property type="entry name" value="Vesicle_transpt_Got1/SFT2"/>
</dbReference>
<name>A0ABD3MY82_9STRA</name>
<dbReference type="Pfam" id="PF04178">
    <property type="entry name" value="Got1"/>
    <property type="match status" value="1"/>
</dbReference>
<evidence type="ECO:0008006" key="10">
    <source>
        <dbReference type="Google" id="ProtNLM"/>
    </source>
</evidence>
<evidence type="ECO:0000256" key="7">
    <source>
        <dbReference type="SAM" id="Phobius"/>
    </source>
</evidence>
<comment type="caution">
    <text evidence="8">The sequence shown here is derived from an EMBL/GenBank/DDBJ whole genome shotgun (WGS) entry which is preliminary data.</text>
</comment>
<dbReference type="AlphaFoldDB" id="A0ABD3MY82"/>
<proteinExistence type="inferred from homology"/>
<dbReference type="Proteomes" id="UP001530315">
    <property type="component" value="Unassembled WGS sequence"/>
</dbReference>
<dbReference type="GO" id="GO:0000139">
    <property type="term" value="C:Golgi membrane"/>
    <property type="evidence" value="ECO:0007669"/>
    <property type="project" value="UniProtKB-SubCell"/>
</dbReference>
<keyword evidence="2 7" id="KW-0812">Transmembrane</keyword>
<comment type="similarity">
    <text evidence="6">Belongs to the GOT1 family.</text>
</comment>
<evidence type="ECO:0000256" key="2">
    <source>
        <dbReference type="ARBA" id="ARBA00022692"/>
    </source>
</evidence>
<evidence type="ECO:0000256" key="5">
    <source>
        <dbReference type="ARBA" id="ARBA00023136"/>
    </source>
</evidence>
<keyword evidence="4" id="KW-0333">Golgi apparatus</keyword>
<evidence type="ECO:0000256" key="4">
    <source>
        <dbReference type="ARBA" id="ARBA00023034"/>
    </source>
</evidence>